<proteinExistence type="predicted"/>
<keyword evidence="3" id="KW-1185">Reference proteome</keyword>
<feature type="compositionally biased region" description="Polar residues" evidence="1">
    <location>
        <begin position="85"/>
        <end position="94"/>
    </location>
</feature>
<reference evidence="2 3" key="1">
    <citation type="submission" date="2018-10" db="EMBL/GenBank/DDBJ databases">
        <authorList>
            <person name="Ekblom R."/>
            <person name="Jareborg N."/>
        </authorList>
    </citation>
    <scope>NUCLEOTIDE SEQUENCE [LARGE SCALE GENOMIC DNA]</scope>
    <source>
        <tissue evidence="2">Muscle</tissue>
    </source>
</reference>
<evidence type="ECO:0000256" key="1">
    <source>
        <dbReference type="SAM" id="MobiDB-lite"/>
    </source>
</evidence>
<evidence type="ECO:0000313" key="2">
    <source>
        <dbReference type="EMBL" id="VCX42485.1"/>
    </source>
</evidence>
<gene>
    <name evidence="2" type="ORF">BN2614_LOCUS5</name>
</gene>
<evidence type="ECO:0000313" key="3">
    <source>
        <dbReference type="Proteomes" id="UP000269945"/>
    </source>
</evidence>
<name>A0A9X9MCR5_GULGU</name>
<dbReference type="AlphaFoldDB" id="A0A9X9MCR5"/>
<sequence length="159" mass="16990">PAAWACAPYPWRPHVRPRAPHPQLGGSCLPAGLGCSDKRPSHRLSLGRASEEAESPAEARPGGGFAGRLRQKDKGTKDKGRSCKTRTTTVSSHTPCRPGRAHGRTEPDGCPASPGPCRLQRRAEAPPPGRPRAALQSACRACRRRRCCAPAACVCCWRA</sequence>
<dbReference type="EMBL" id="CYRY02046708">
    <property type="protein sequence ID" value="VCX42485.1"/>
    <property type="molecule type" value="Genomic_DNA"/>
</dbReference>
<feature type="region of interest" description="Disordered" evidence="1">
    <location>
        <begin position="1"/>
        <end position="131"/>
    </location>
</feature>
<comment type="caution">
    <text evidence="2">The sequence shown here is derived from an EMBL/GenBank/DDBJ whole genome shotgun (WGS) entry which is preliminary data.</text>
</comment>
<dbReference type="Proteomes" id="UP000269945">
    <property type="component" value="Unassembled WGS sequence"/>
</dbReference>
<accession>A0A9X9MCR5</accession>
<organism evidence="2 3">
    <name type="scientific">Gulo gulo</name>
    <name type="common">Wolverine</name>
    <name type="synonym">Gluton</name>
    <dbReference type="NCBI Taxonomy" id="48420"/>
    <lineage>
        <taxon>Eukaryota</taxon>
        <taxon>Metazoa</taxon>
        <taxon>Chordata</taxon>
        <taxon>Craniata</taxon>
        <taxon>Vertebrata</taxon>
        <taxon>Euteleostomi</taxon>
        <taxon>Mammalia</taxon>
        <taxon>Eutheria</taxon>
        <taxon>Laurasiatheria</taxon>
        <taxon>Carnivora</taxon>
        <taxon>Caniformia</taxon>
        <taxon>Musteloidea</taxon>
        <taxon>Mustelidae</taxon>
        <taxon>Guloninae</taxon>
        <taxon>Gulo</taxon>
    </lineage>
</organism>
<feature type="compositionally biased region" description="Basic and acidic residues" evidence="1">
    <location>
        <begin position="70"/>
        <end position="81"/>
    </location>
</feature>
<protein>
    <submittedName>
        <fullName evidence="2">Uncharacterized protein</fullName>
    </submittedName>
</protein>
<feature type="non-terminal residue" evidence="2">
    <location>
        <position position="1"/>
    </location>
</feature>